<dbReference type="GO" id="GO:0043161">
    <property type="term" value="P:proteasome-mediated ubiquitin-dependent protein catabolic process"/>
    <property type="evidence" value="ECO:0007669"/>
    <property type="project" value="TreeGrafter"/>
</dbReference>
<feature type="repeat" description="NHL" evidence="2">
    <location>
        <begin position="278"/>
        <end position="319"/>
    </location>
</feature>
<reference evidence="3" key="2">
    <citation type="journal article" date="2023" name="Science">
        <title>Genomic signatures of disease resistance in endangered staghorn corals.</title>
        <authorList>
            <person name="Vollmer S.V."/>
            <person name="Selwyn J.D."/>
            <person name="Despard B.A."/>
            <person name="Roesel C.L."/>
        </authorList>
    </citation>
    <scope>NUCLEOTIDE SEQUENCE</scope>
    <source>
        <strain evidence="3">K2</strain>
    </source>
</reference>
<dbReference type="PANTHER" id="PTHR24104">
    <property type="entry name" value="E3 UBIQUITIN-PROTEIN LIGASE NHLRC1-RELATED"/>
    <property type="match status" value="1"/>
</dbReference>
<reference evidence="3" key="1">
    <citation type="journal article" date="2023" name="G3 (Bethesda)">
        <title>Whole genome assembly and annotation of the endangered Caribbean coral Acropora cervicornis.</title>
        <authorList>
            <person name="Selwyn J.D."/>
            <person name="Vollmer S.V."/>
        </authorList>
    </citation>
    <scope>NUCLEOTIDE SEQUENCE</scope>
    <source>
        <strain evidence="3">K2</strain>
    </source>
</reference>
<dbReference type="AlphaFoldDB" id="A0AAD9UYC1"/>
<dbReference type="GO" id="GO:0061630">
    <property type="term" value="F:ubiquitin protein ligase activity"/>
    <property type="evidence" value="ECO:0007669"/>
    <property type="project" value="TreeGrafter"/>
</dbReference>
<protein>
    <submittedName>
        <fullName evidence="3">Uncharacterized protein</fullName>
    </submittedName>
</protein>
<dbReference type="InterPro" id="IPR011042">
    <property type="entry name" value="6-blade_b-propeller_TolB-like"/>
</dbReference>
<organism evidence="3 4">
    <name type="scientific">Acropora cervicornis</name>
    <name type="common">Staghorn coral</name>
    <dbReference type="NCBI Taxonomy" id="6130"/>
    <lineage>
        <taxon>Eukaryota</taxon>
        <taxon>Metazoa</taxon>
        <taxon>Cnidaria</taxon>
        <taxon>Anthozoa</taxon>
        <taxon>Hexacorallia</taxon>
        <taxon>Scleractinia</taxon>
        <taxon>Astrocoeniina</taxon>
        <taxon>Acroporidae</taxon>
        <taxon>Acropora</taxon>
    </lineage>
</organism>
<keyword evidence="1" id="KW-0677">Repeat</keyword>
<accession>A0AAD9UYC1</accession>
<dbReference type="InterPro" id="IPR050952">
    <property type="entry name" value="TRIM-NHL_E3_ligases"/>
</dbReference>
<dbReference type="PANTHER" id="PTHR24104:SF48">
    <property type="entry name" value="PROTEIN WECH"/>
    <property type="match status" value="1"/>
</dbReference>
<keyword evidence="4" id="KW-1185">Reference proteome</keyword>
<evidence type="ECO:0000256" key="1">
    <source>
        <dbReference type="ARBA" id="ARBA00022737"/>
    </source>
</evidence>
<name>A0AAD9UYC1_ACRCE</name>
<dbReference type="InterPro" id="IPR001258">
    <property type="entry name" value="NHL_repeat"/>
</dbReference>
<gene>
    <name evidence="3" type="ORF">P5673_024106</name>
</gene>
<dbReference type="Gene3D" id="2.120.10.30">
    <property type="entry name" value="TolB, C-terminal domain"/>
    <property type="match status" value="1"/>
</dbReference>
<evidence type="ECO:0000313" key="3">
    <source>
        <dbReference type="EMBL" id="KAK2554401.1"/>
    </source>
</evidence>
<comment type="caution">
    <text evidence="3">The sequence shown here is derived from an EMBL/GenBank/DDBJ whole genome shotgun (WGS) entry which is preliminary data.</text>
</comment>
<evidence type="ECO:0000313" key="4">
    <source>
        <dbReference type="Proteomes" id="UP001249851"/>
    </source>
</evidence>
<evidence type="ECO:0000256" key="2">
    <source>
        <dbReference type="PROSITE-ProRule" id="PRU00504"/>
    </source>
</evidence>
<dbReference type="Proteomes" id="UP001249851">
    <property type="component" value="Unassembled WGS sequence"/>
</dbReference>
<proteinExistence type="predicted"/>
<dbReference type="GO" id="GO:0000209">
    <property type="term" value="P:protein polyubiquitination"/>
    <property type="evidence" value="ECO:0007669"/>
    <property type="project" value="TreeGrafter"/>
</dbReference>
<dbReference type="EMBL" id="JARQWQ010000070">
    <property type="protein sequence ID" value="KAK2554401.1"/>
    <property type="molecule type" value="Genomic_DNA"/>
</dbReference>
<dbReference type="PROSITE" id="PS51125">
    <property type="entry name" value="NHL"/>
    <property type="match status" value="1"/>
</dbReference>
<dbReference type="SUPFAM" id="SSF101898">
    <property type="entry name" value="NHL repeat"/>
    <property type="match status" value="1"/>
</dbReference>
<sequence>MSEIVTSLLKAVLGLLVNKARDSAAEKLKDGDVTDKKIRELMQRDINDIKSKLDAMSKKDLLTAIDTFEAGLRYLYKALDIDSTAAIETAIQNVGISEFGVEAKDLLLQAKERFKIAREEATKAFNNEALDTLQRITAIRYRVMAAMLESVAKSLAATTDLPSLSLKSALQSATPECEQSLRQLHSLPDVKKNFEVELRSGPFNIRGRFGRGERREIICAVCQVNRFIHDAQEFDFDHYDWAAIKIGEKSINALYSREVREVLDEAGIQHCCVQIEWSFGDNGVEGHRLESPKRIATNTLGEFLVVDGAGDAIKVFDSSGEFIYKINPQVDHTVTDHHICDVSTDVNNNAYLLVCLRESGTDICEVQVFTKTGMCNRFPVRDDSARLTVSHDRVFVAKWNVIAVYELNGMRAGSFQVGINGRVRDIAAGSDGQIFVLVCEANGKNIAHVFTEDGHQQNKFRVDNKEDDYSGLASYPSGEYIVLSGVERKTRRLKVAMHRKDGLFNRSVTLGKGRLEANLISLHGIPIAVTNDGSVATSFGDKKDRRKVLVRPMKPC</sequence>